<evidence type="ECO:0000256" key="2">
    <source>
        <dbReference type="ARBA" id="ARBA00007935"/>
    </source>
</evidence>
<comment type="caution">
    <text evidence="9">The sequence shown here is derived from an EMBL/GenBank/DDBJ whole genome shotgun (WGS) entry which is preliminary data.</text>
</comment>
<keyword evidence="10" id="KW-1185">Reference proteome</keyword>
<keyword evidence="4" id="KW-1003">Cell membrane</keyword>
<dbReference type="PATRIC" id="fig|1423776.4.peg.766"/>
<feature type="transmembrane region" description="Helical" evidence="8">
    <location>
        <begin position="246"/>
        <end position="272"/>
    </location>
</feature>
<keyword evidence="5 8" id="KW-0812">Transmembrane</keyword>
<dbReference type="GO" id="GO:0022857">
    <property type="term" value="F:transmembrane transporter activity"/>
    <property type="evidence" value="ECO:0007669"/>
    <property type="project" value="InterPro"/>
</dbReference>
<dbReference type="InterPro" id="IPR037294">
    <property type="entry name" value="ABC_BtuC-like"/>
</dbReference>
<dbReference type="Proteomes" id="UP000051160">
    <property type="component" value="Unassembled WGS sequence"/>
</dbReference>
<dbReference type="EMBL" id="AZEE01000028">
    <property type="protein sequence ID" value="KRK97789.1"/>
    <property type="molecule type" value="Genomic_DNA"/>
</dbReference>
<dbReference type="PANTHER" id="PTHR30472:SF70">
    <property type="entry name" value="MOLYBDATE IMPORT SYSTEM PERMEASE PROTEIN MOLB"/>
    <property type="match status" value="1"/>
</dbReference>
<feature type="transmembrane region" description="Helical" evidence="8">
    <location>
        <begin position="101"/>
        <end position="120"/>
    </location>
</feature>
<feature type="transmembrane region" description="Helical" evidence="8">
    <location>
        <begin position="153"/>
        <end position="176"/>
    </location>
</feature>
<dbReference type="STRING" id="1423776.FD04_GL000759"/>
<evidence type="ECO:0000313" key="10">
    <source>
        <dbReference type="Proteomes" id="UP000051160"/>
    </source>
</evidence>
<keyword evidence="7 8" id="KW-0472">Membrane</keyword>
<evidence type="ECO:0000256" key="4">
    <source>
        <dbReference type="ARBA" id="ARBA00022475"/>
    </source>
</evidence>
<accession>A0A0R1LPR5</accession>
<dbReference type="SUPFAM" id="SSF81345">
    <property type="entry name" value="ABC transporter involved in vitamin B12 uptake, BtuC"/>
    <property type="match status" value="1"/>
</dbReference>
<feature type="transmembrane region" description="Helical" evidence="8">
    <location>
        <begin position="71"/>
        <end position="89"/>
    </location>
</feature>
<name>A0A0R1LPR5_9LACO</name>
<dbReference type="Pfam" id="PF01032">
    <property type="entry name" value="FecCD"/>
    <property type="match status" value="1"/>
</dbReference>
<dbReference type="FunFam" id="1.10.3470.10:FF:000001">
    <property type="entry name" value="Vitamin B12 ABC transporter permease BtuC"/>
    <property type="match status" value="1"/>
</dbReference>
<dbReference type="CDD" id="cd06550">
    <property type="entry name" value="TM_ABC_iron-siderophores_like"/>
    <property type="match status" value="1"/>
</dbReference>
<reference evidence="9 10" key="1">
    <citation type="journal article" date="2015" name="Genome Announc.">
        <title>Expanding the biotechnology potential of lactobacilli through comparative genomics of 213 strains and associated genera.</title>
        <authorList>
            <person name="Sun Z."/>
            <person name="Harris H.M."/>
            <person name="McCann A."/>
            <person name="Guo C."/>
            <person name="Argimon S."/>
            <person name="Zhang W."/>
            <person name="Yang X."/>
            <person name="Jeffery I.B."/>
            <person name="Cooney J.C."/>
            <person name="Kagawa T.F."/>
            <person name="Liu W."/>
            <person name="Song Y."/>
            <person name="Salvetti E."/>
            <person name="Wrobel A."/>
            <person name="Rasinkangas P."/>
            <person name="Parkhill J."/>
            <person name="Rea M.C."/>
            <person name="O'Sullivan O."/>
            <person name="Ritari J."/>
            <person name="Douillard F.P."/>
            <person name="Paul Ross R."/>
            <person name="Yang R."/>
            <person name="Briner A.E."/>
            <person name="Felis G.E."/>
            <person name="de Vos W.M."/>
            <person name="Barrangou R."/>
            <person name="Klaenhammer T.R."/>
            <person name="Caufield P.W."/>
            <person name="Cui Y."/>
            <person name="Zhang H."/>
            <person name="O'Toole P.W."/>
        </authorList>
    </citation>
    <scope>NUCLEOTIDE SEQUENCE [LARGE SCALE GENOMIC DNA]</scope>
    <source>
        <strain evidence="9 10">DSM 19909</strain>
    </source>
</reference>
<gene>
    <name evidence="9" type="ORF">FD04_GL000759</name>
</gene>
<evidence type="ECO:0000256" key="5">
    <source>
        <dbReference type="ARBA" id="ARBA00022692"/>
    </source>
</evidence>
<evidence type="ECO:0000256" key="8">
    <source>
        <dbReference type="SAM" id="Phobius"/>
    </source>
</evidence>
<dbReference type="AlphaFoldDB" id="A0A0R1LPR5"/>
<keyword evidence="3" id="KW-0813">Transport</keyword>
<keyword evidence="6 8" id="KW-1133">Transmembrane helix</keyword>
<organism evidence="9 10">
    <name type="scientific">Secundilactobacillus odoratitofui DSM 19909 = JCM 15043</name>
    <dbReference type="NCBI Taxonomy" id="1423776"/>
    <lineage>
        <taxon>Bacteria</taxon>
        <taxon>Bacillati</taxon>
        <taxon>Bacillota</taxon>
        <taxon>Bacilli</taxon>
        <taxon>Lactobacillales</taxon>
        <taxon>Lactobacillaceae</taxon>
        <taxon>Secundilactobacillus</taxon>
    </lineage>
</organism>
<evidence type="ECO:0000256" key="7">
    <source>
        <dbReference type="ARBA" id="ARBA00023136"/>
    </source>
</evidence>
<protein>
    <submittedName>
        <fullName evidence="9">Iron chelate uptake ABC transporter, FeCT family, permease protein</fullName>
    </submittedName>
</protein>
<comment type="subcellular location">
    <subcellularLocation>
        <location evidence="1">Cell membrane</location>
        <topology evidence="1">Multi-pass membrane protein</topology>
    </subcellularLocation>
</comment>
<dbReference type="PANTHER" id="PTHR30472">
    <property type="entry name" value="FERRIC ENTEROBACTIN TRANSPORT SYSTEM PERMEASE PROTEIN"/>
    <property type="match status" value="1"/>
</dbReference>
<dbReference type="GO" id="GO:0005886">
    <property type="term" value="C:plasma membrane"/>
    <property type="evidence" value="ECO:0007669"/>
    <property type="project" value="UniProtKB-SubCell"/>
</dbReference>
<evidence type="ECO:0000313" key="9">
    <source>
        <dbReference type="EMBL" id="KRK97789.1"/>
    </source>
</evidence>
<feature type="transmembrane region" description="Helical" evidence="8">
    <location>
        <begin position="197"/>
        <end position="219"/>
    </location>
</feature>
<feature type="transmembrane region" description="Helical" evidence="8">
    <location>
        <begin position="314"/>
        <end position="333"/>
    </location>
</feature>
<evidence type="ECO:0000256" key="1">
    <source>
        <dbReference type="ARBA" id="ARBA00004651"/>
    </source>
</evidence>
<evidence type="ECO:0000256" key="3">
    <source>
        <dbReference type="ARBA" id="ARBA00022448"/>
    </source>
</evidence>
<dbReference type="InterPro" id="IPR000522">
    <property type="entry name" value="ABC_transptr_permease_BtuC"/>
</dbReference>
<sequence>MSAISTTHHQFRTIMFALMTLILLAIISLCFGNYQIPMSHLYDAILAQFTGQPLVSPIESNIIFSLRLPRMLAAVGIGAALAISGTAYQSIFQNPLVSPDLLGVSNGAAVGAALAILLGLHSFGTQVLAFIVGLAAVMLSVLIPRLMGRSTNLTLVLAGVVVSGLMQAILGLLKYMADPDSQLQNIVYWQLGSLSKVTVNSFMSVLPMLLLGTLVLFIMRWRLTVLGLGDAAAQSMGINVTTERRIVVLCATVLTAASVCLSGTIGWIGLVVPHMARMLVGPNTRYSLPLSGLIGAIFLLIVDTLARTLSAGEIPLSILTGFIGTPIFIYILATRKVTLR</sequence>
<proteinExistence type="inferred from homology"/>
<dbReference type="Gene3D" id="1.10.3470.10">
    <property type="entry name" value="ABC transporter involved in vitamin B12 uptake, BtuC"/>
    <property type="match status" value="1"/>
</dbReference>
<feature type="transmembrane region" description="Helical" evidence="8">
    <location>
        <begin position="284"/>
        <end position="302"/>
    </location>
</feature>
<evidence type="ECO:0000256" key="6">
    <source>
        <dbReference type="ARBA" id="ARBA00022989"/>
    </source>
</evidence>
<feature type="transmembrane region" description="Helical" evidence="8">
    <location>
        <begin position="14"/>
        <end position="34"/>
    </location>
</feature>
<comment type="similarity">
    <text evidence="2">Belongs to the binding-protein-dependent transport system permease family. FecCD subfamily.</text>
</comment>
<dbReference type="GO" id="GO:0033214">
    <property type="term" value="P:siderophore-iron import into cell"/>
    <property type="evidence" value="ECO:0007669"/>
    <property type="project" value="TreeGrafter"/>
</dbReference>